<proteinExistence type="inferred from homology"/>
<organism evidence="2 3">
    <name type="scientific">Hyphococcus aureus</name>
    <dbReference type="NCBI Taxonomy" id="2666033"/>
    <lineage>
        <taxon>Bacteria</taxon>
        <taxon>Pseudomonadati</taxon>
        <taxon>Pseudomonadota</taxon>
        <taxon>Alphaproteobacteria</taxon>
        <taxon>Parvularculales</taxon>
        <taxon>Parvularculaceae</taxon>
        <taxon>Hyphococcus</taxon>
    </lineage>
</organism>
<dbReference type="PANTHER" id="PTHR42879">
    <property type="entry name" value="3-OXOACYL-(ACYL-CARRIER-PROTEIN) REDUCTASE"/>
    <property type="match status" value="1"/>
</dbReference>
<dbReference type="EMBL" id="JBHPON010000001">
    <property type="protein sequence ID" value="MFC6035162.1"/>
    <property type="molecule type" value="Genomic_DNA"/>
</dbReference>
<dbReference type="SUPFAM" id="SSF51735">
    <property type="entry name" value="NAD(P)-binding Rossmann-fold domains"/>
    <property type="match status" value="1"/>
</dbReference>
<comment type="similarity">
    <text evidence="1">Belongs to the short-chain dehydrogenases/reductases (SDR) family.</text>
</comment>
<dbReference type="RefSeq" id="WP_379879509.1">
    <property type="nucleotide sequence ID" value="NZ_JBHPON010000001.1"/>
</dbReference>
<dbReference type="CDD" id="cd05233">
    <property type="entry name" value="SDR_c"/>
    <property type="match status" value="1"/>
</dbReference>
<dbReference type="Gene3D" id="3.40.50.720">
    <property type="entry name" value="NAD(P)-binding Rossmann-like Domain"/>
    <property type="match status" value="1"/>
</dbReference>
<dbReference type="PRINTS" id="PR00080">
    <property type="entry name" value="SDRFAMILY"/>
</dbReference>
<dbReference type="Pfam" id="PF13561">
    <property type="entry name" value="adh_short_C2"/>
    <property type="match status" value="1"/>
</dbReference>
<accession>A0ABW1KWY2</accession>
<dbReference type="InterPro" id="IPR050259">
    <property type="entry name" value="SDR"/>
</dbReference>
<keyword evidence="2" id="KW-0560">Oxidoreductase</keyword>
<name>A0ABW1KWY2_9PROT</name>
<dbReference type="GO" id="GO:0016491">
    <property type="term" value="F:oxidoreductase activity"/>
    <property type="evidence" value="ECO:0007669"/>
    <property type="project" value="UniProtKB-KW"/>
</dbReference>
<gene>
    <name evidence="2" type="ORF">ACFMB1_06370</name>
</gene>
<sequence length="247" mass="25016">MSDLTDKTVLVTGASRGIGAATAKAAQKAGARVLLHASAPSDAAEQAAAVAGGEVIFEDLSAPGAGARVMAGAVKAAGRLDAVVNNAGIYIPTPLAGGEEEWADGWAQTMAVNVQAPADICRAAITHFRATGGGIVVNVASRAGHRGDGPDHAAYAASKGAVLAMTKTYARALSGENILFYAIAPGWVETRMAPQDIENRKNAIRDIPLGRVASPDEVAEMILFCASGACPSATGATFDVNGASYVR</sequence>
<reference evidence="2 3" key="1">
    <citation type="submission" date="2024-09" db="EMBL/GenBank/DDBJ databases">
        <authorList>
            <person name="Zhang Z.-H."/>
        </authorList>
    </citation>
    <scope>NUCLEOTIDE SEQUENCE [LARGE SCALE GENOMIC DNA]</scope>
    <source>
        <strain evidence="2 3">HHTR114</strain>
    </source>
</reference>
<dbReference type="PRINTS" id="PR00081">
    <property type="entry name" value="GDHRDH"/>
</dbReference>
<evidence type="ECO:0000256" key="1">
    <source>
        <dbReference type="ARBA" id="ARBA00006484"/>
    </source>
</evidence>
<evidence type="ECO:0000313" key="2">
    <source>
        <dbReference type="EMBL" id="MFC6035162.1"/>
    </source>
</evidence>
<dbReference type="PANTHER" id="PTHR42879:SF2">
    <property type="entry name" value="3-OXOACYL-[ACYL-CARRIER-PROTEIN] REDUCTASE FABG"/>
    <property type="match status" value="1"/>
</dbReference>
<dbReference type="EC" id="1.1.1.-" evidence="2"/>
<protein>
    <submittedName>
        <fullName evidence="2">SDR family NAD(P)-dependent oxidoreductase</fullName>
        <ecNumber evidence="2">1.1.1.-</ecNumber>
    </submittedName>
</protein>
<dbReference type="InterPro" id="IPR036291">
    <property type="entry name" value="NAD(P)-bd_dom_sf"/>
</dbReference>
<comment type="caution">
    <text evidence="2">The sequence shown here is derived from an EMBL/GenBank/DDBJ whole genome shotgun (WGS) entry which is preliminary data.</text>
</comment>
<dbReference type="Proteomes" id="UP001596116">
    <property type="component" value="Unassembled WGS sequence"/>
</dbReference>
<keyword evidence="3" id="KW-1185">Reference proteome</keyword>
<dbReference type="InterPro" id="IPR002347">
    <property type="entry name" value="SDR_fam"/>
</dbReference>
<evidence type="ECO:0000313" key="3">
    <source>
        <dbReference type="Proteomes" id="UP001596116"/>
    </source>
</evidence>